<sequence>MDTSHTEVFPLKSLSRKQRRVLGTLIEKGITTPEQYPLTLKATVTGCNQKNNREPVSNYEEDAVYQVLDELREMGLVAFIQTETGRTERYRHYCRQKLSISEPQLAILTELLLRGRQQLGELRTRASRMCAIDSQDELKTQLKGLLDRQWIRANGPLDRRGVEVDHNLYAPGENHEPLAQLADELPVPAITNKVESVSPSVGGHSVSDKSGSQPVPAAVATNSAIHRLEESHEEMKSRLSALEAQVSALKDALDDLRRQLGA</sequence>
<dbReference type="InterPro" id="IPR036388">
    <property type="entry name" value="WH-like_DNA-bd_sf"/>
</dbReference>
<feature type="region of interest" description="Disordered" evidence="2">
    <location>
        <begin position="196"/>
        <end position="218"/>
    </location>
</feature>
<organism evidence="3 4">
    <name type="scientific">Planctopirus hydrillae</name>
    <dbReference type="NCBI Taxonomy" id="1841610"/>
    <lineage>
        <taxon>Bacteria</taxon>
        <taxon>Pseudomonadati</taxon>
        <taxon>Planctomycetota</taxon>
        <taxon>Planctomycetia</taxon>
        <taxon>Planctomycetales</taxon>
        <taxon>Planctomycetaceae</taxon>
        <taxon>Planctopirus</taxon>
    </lineage>
</organism>
<name>A0A1C3EU46_9PLAN</name>
<evidence type="ECO:0000256" key="1">
    <source>
        <dbReference type="SAM" id="Coils"/>
    </source>
</evidence>
<dbReference type="EMBL" id="LYDR01000004">
    <property type="protein sequence ID" value="ODA36739.1"/>
    <property type="molecule type" value="Genomic_DNA"/>
</dbReference>
<dbReference type="Gene3D" id="1.10.10.10">
    <property type="entry name" value="Winged helix-like DNA-binding domain superfamily/Winged helix DNA-binding domain"/>
    <property type="match status" value="2"/>
</dbReference>
<accession>A0A1C3EU46</accession>
<protein>
    <recommendedName>
        <fullName evidence="5">DUF480 domain-containing protein</fullName>
    </recommendedName>
</protein>
<keyword evidence="1" id="KW-0175">Coiled coil</keyword>
<dbReference type="InterPro" id="IPR007432">
    <property type="entry name" value="DUF480"/>
</dbReference>
<dbReference type="RefSeq" id="WP_068845264.1">
    <property type="nucleotide sequence ID" value="NZ_LYDR01000004.1"/>
</dbReference>
<feature type="compositionally biased region" description="Low complexity" evidence="2">
    <location>
        <begin position="196"/>
        <end position="205"/>
    </location>
</feature>
<keyword evidence="4" id="KW-1185">Reference proteome</keyword>
<gene>
    <name evidence="3" type="ORF">A6X21_15465</name>
</gene>
<dbReference type="InterPro" id="IPR036390">
    <property type="entry name" value="WH_DNA-bd_sf"/>
</dbReference>
<reference evidence="3 4" key="1">
    <citation type="submission" date="2016-05" db="EMBL/GenBank/DDBJ databases">
        <title>Genomic and physiological characterization of Planctopirus sp. isolated from fresh water lake.</title>
        <authorList>
            <person name="Subhash Y."/>
            <person name="Ramana C."/>
        </authorList>
    </citation>
    <scope>NUCLEOTIDE SEQUENCE [LARGE SCALE GENOMIC DNA]</scope>
    <source>
        <strain evidence="3 4">JC280</strain>
    </source>
</reference>
<dbReference type="AlphaFoldDB" id="A0A1C3EU46"/>
<evidence type="ECO:0000313" key="3">
    <source>
        <dbReference type="EMBL" id="ODA36739.1"/>
    </source>
</evidence>
<dbReference type="PANTHER" id="PTHR38768:SF1">
    <property type="entry name" value="UPF0502 PROTEIN YCEH"/>
    <property type="match status" value="1"/>
</dbReference>
<proteinExistence type="predicted"/>
<evidence type="ECO:0000256" key="2">
    <source>
        <dbReference type="SAM" id="MobiDB-lite"/>
    </source>
</evidence>
<evidence type="ECO:0008006" key="5">
    <source>
        <dbReference type="Google" id="ProtNLM"/>
    </source>
</evidence>
<dbReference type="PANTHER" id="PTHR38768">
    <property type="entry name" value="UPF0502 PROTEIN YCEH"/>
    <property type="match status" value="1"/>
</dbReference>
<comment type="caution">
    <text evidence="3">The sequence shown here is derived from an EMBL/GenBank/DDBJ whole genome shotgun (WGS) entry which is preliminary data.</text>
</comment>
<dbReference type="SUPFAM" id="SSF46785">
    <property type="entry name" value="Winged helix' DNA-binding domain"/>
    <property type="match status" value="2"/>
</dbReference>
<evidence type="ECO:0000313" key="4">
    <source>
        <dbReference type="Proteomes" id="UP000094828"/>
    </source>
</evidence>
<dbReference type="OrthoDB" id="9784785at2"/>
<dbReference type="Proteomes" id="UP000094828">
    <property type="component" value="Unassembled WGS sequence"/>
</dbReference>
<dbReference type="Pfam" id="PF04337">
    <property type="entry name" value="DUF480"/>
    <property type="match status" value="1"/>
</dbReference>
<feature type="coiled-coil region" evidence="1">
    <location>
        <begin position="225"/>
        <end position="259"/>
    </location>
</feature>